<evidence type="ECO:0008006" key="4">
    <source>
        <dbReference type="Google" id="ProtNLM"/>
    </source>
</evidence>
<dbReference type="Proteomes" id="UP000236919">
    <property type="component" value="Unassembled WGS sequence"/>
</dbReference>
<gene>
    <name evidence="2" type="ORF">CYD53_13713</name>
</gene>
<protein>
    <recommendedName>
        <fullName evidence="4">Oxidoreductase molybdopterin-binding domain-containing protein</fullName>
    </recommendedName>
</protein>
<accession>A0A2S4LS41</accession>
<dbReference type="OrthoDB" id="9798763at2"/>
<evidence type="ECO:0000313" key="2">
    <source>
        <dbReference type="EMBL" id="POR45276.1"/>
    </source>
</evidence>
<keyword evidence="3" id="KW-1185">Reference proteome</keyword>
<comment type="caution">
    <text evidence="2">The sequence shown here is derived from an EMBL/GenBank/DDBJ whole genome shotgun (WGS) entry which is preliminary data.</text>
</comment>
<proteinExistence type="predicted"/>
<feature type="signal peptide" evidence="1">
    <location>
        <begin position="1"/>
        <end position="21"/>
    </location>
</feature>
<dbReference type="Gene3D" id="3.90.420.10">
    <property type="entry name" value="Oxidoreductase, molybdopterin-binding domain"/>
    <property type="match status" value="1"/>
</dbReference>
<dbReference type="SUPFAM" id="SSF56524">
    <property type="entry name" value="Oxidoreductase molybdopterin-binding domain"/>
    <property type="match status" value="1"/>
</dbReference>
<feature type="chain" id="PRO_5015701438" description="Oxidoreductase molybdopterin-binding domain-containing protein" evidence="1">
    <location>
        <begin position="22"/>
        <end position="167"/>
    </location>
</feature>
<organism evidence="2 3">
    <name type="scientific">Bosea psychrotolerans</name>
    <dbReference type="NCBI Taxonomy" id="1871628"/>
    <lineage>
        <taxon>Bacteria</taxon>
        <taxon>Pseudomonadati</taxon>
        <taxon>Pseudomonadota</taxon>
        <taxon>Alphaproteobacteria</taxon>
        <taxon>Hyphomicrobiales</taxon>
        <taxon>Boseaceae</taxon>
        <taxon>Bosea</taxon>
    </lineage>
</organism>
<name>A0A2S4LS41_9HYPH</name>
<dbReference type="InterPro" id="IPR036374">
    <property type="entry name" value="OxRdtase_Mopterin-bd_sf"/>
</dbReference>
<reference evidence="2 3" key="1">
    <citation type="submission" date="2018-01" db="EMBL/GenBank/DDBJ databases">
        <title>Genomic Encyclopedia of Type Strains, Phase III (KMG-III): the genomes of soil and plant-associated and newly described type strains.</title>
        <authorList>
            <person name="Whitman W."/>
        </authorList>
    </citation>
    <scope>NUCLEOTIDE SEQUENCE [LARGE SCALE GENOMIC DNA]</scope>
    <source>
        <strain evidence="2 3">1131</strain>
    </source>
</reference>
<sequence length="167" mass="18117">MLKRLAIACLALLGAAGLASADTIPAPKDPVILTVTGKVTNRNSAEGAAFDAAMLQALPSRETVTNTPWYPEKTRFEGPIGAAVLDLVGASGTMLRVTALNDYVVEIPVADFRKWPVILATKIDGKPISVREKGPIFVIYPFDQDPSLYNELYFGRSAWQLKTIEVR</sequence>
<dbReference type="RefSeq" id="WP_103721591.1">
    <property type="nucleotide sequence ID" value="NZ_PQFZ01000037.1"/>
</dbReference>
<evidence type="ECO:0000256" key="1">
    <source>
        <dbReference type="SAM" id="SignalP"/>
    </source>
</evidence>
<dbReference type="AlphaFoldDB" id="A0A2S4LS41"/>
<keyword evidence="1" id="KW-0732">Signal</keyword>
<dbReference type="EMBL" id="PQFZ01000037">
    <property type="protein sequence ID" value="POR45276.1"/>
    <property type="molecule type" value="Genomic_DNA"/>
</dbReference>
<evidence type="ECO:0000313" key="3">
    <source>
        <dbReference type="Proteomes" id="UP000236919"/>
    </source>
</evidence>